<dbReference type="EMBL" id="JPRH01000010">
    <property type="protein sequence ID" value="KFF10586.1"/>
    <property type="molecule type" value="Genomic_DNA"/>
</dbReference>
<comment type="caution">
    <text evidence="1">The sequence shown here is derived from an EMBL/GenBank/DDBJ whole genome shotgun (WGS) entry which is preliminary data.</text>
</comment>
<reference evidence="1 2" key="1">
    <citation type="submission" date="2014-07" db="EMBL/GenBank/DDBJ databases">
        <title>Genome of Chryseobacterium soli DSM 19298.</title>
        <authorList>
            <person name="Stropko S.J."/>
            <person name="Pipes S.E."/>
            <person name="Newman J."/>
        </authorList>
    </citation>
    <scope>NUCLEOTIDE SEQUENCE [LARGE SCALE GENOMIC DNA]</scope>
    <source>
        <strain evidence="1 2">DSM 19298</strain>
    </source>
</reference>
<dbReference type="RefSeq" id="WP_034714621.1">
    <property type="nucleotide sequence ID" value="NZ_JAODPJ010000001.1"/>
</dbReference>
<evidence type="ECO:0000313" key="1">
    <source>
        <dbReference type="EMBL" id="KFF10586.1"/>
    </source>
</evidence>
<dbReference type="eggNOG" id="COG0664">
    <property type="taxonomic scope" value="Bacteria"/>
</dbReference>
<name>A0A086A1M2_9FLAO</name>
<evidence type="ECO:0000313" key="2">
    <source>
        <dbReference type="Proteomes" id="UP000028705"/>
    </source>
</evidence>
<protein>
    <submittedName>
        <fullName evidence="1">Crp/Fnr family transcriptional regulator</fullName>
    </submittedName>
</protein>
<gene>
    <name evidence="1" type="ORF">IW15_19840</name>
</gene>
<proteinExistence type="predicted"/>
<dbReference type="STRING" id="445961.IW15_19840"/>
<accession>A0A086A1M2</accession>
<organism evidence="1 2">
    <name type="scientific">Chryseobacterium soli</name>
    <dbReference type="NCBI Taxonomy" id="445961"/>
    <lineage>
        <taxon>Bacteria</taxon>
        <taxon>Pseudomonadati</taxon>
        <taxon>Bacteroidota</taxon>
        <taxon>Flavobacteriia</taxon>
        <taxon>Flavobacteriales</taxon>
        <taxon>Weeksellaceae</taxon>
        <taxon>Chryseobacterium group</taxon>
        <taxon>Chryseobacterium</taxon>
    </lineage>
</organism>
<keyword evidence="2" id="KW-1185">Reference proteome</keyword>
<dbReference type="InterPro" id="IPR018490">
    <property type="entry name" value="cNMP-bd_dom_sf"/>
</dbReference>
<dbReference type="Proteomes" id="UP000028705">
    <property type="component" value="Unassembled WGS sequence"/>
</dbReference>
<dbReference type="InterPro" id="IPR014710">
    <property type="entry name" value="RmlC-like_jellyroll"/>
</dbReference>
<dbReference type="OrthoDB" id="663011at2"/>
<dbReference type="Gene3D" id="2.60.120.10">
    <property type="entry name" value="Jelly Rolls"/>
    <property type="match status" value="1"/>
</dbReference>
<sequence>METEILFNYLEKEMNISRTDLTLSSSYWKKYEFHKGEYFNEYGNICKYLGFVISGVFRTYYIDETLQKENNVFLYSENEFVTAFRSLITRTPCLYYTQSLTESTIMYIHINDLEKLYSLSKGWEKIGRIIAENAFKKLLYRTENLLLKPEERYVGYIKKHPELPNKIPQYHIASFLGLENPSLSRIKRRLKNKESH</sequence>
<dbReference type="SUPFAM" id="SSF51206">
    <property type="entry name" value="cAMP-binding domain-like"/>
    <property type="match status" value="1"/>
</dbReference>
<dbReference type="AlphaFoldDB" id="A0A086A1M2"/>